<dbReference type="AlphaFoldDB" id="A0A0D8ZSY8"/>
<dbReference type="OrthoDB" id="9856396at2"/>
<evidence type="ECO:0000313" key="1">
    <source>
        <dbReference type="EMBL" id="KJH71609.1"/>
    </source>
</evidence>
<sequence>MLFNYLRPVLTIALPTLFCSSLTLHYNSPIALAGGGNVCVLETENPNIKLNFLSVTPSSVSSGTQPKGEVRISTPAPAGGITIMVGSTFHAANPGYCVVIPKGKVSQSFDIRTYKESTTTSGNIYAGYGSTFLTVPLTVRP</sequence>
<gene>
    <name evidence="1" type="ORF">UH38_11070</name>
</gene>
<accession>A0A0D8ZSY8</accession>
<evidence type="ECO:0000313" key="2">
    <source>
        <dbReference type="Proteomes" id="UP000032452"/>
    </source>
</evidence>
<dbReference type="Proteomes" id="UP000032452">
    <property type="component" value="Unassembled WGS sequence"/>
</dbReference>
<dbReference type="RefSeq" id="WP_045054714.1">
    <property type="nucleotide sequence ID" value="NZ_CAWMDP010000046.1"/>
</dbReference>
<keyword evidence="2" id="KW-1185">Reference proteome</keyword>
<reference evidence="1 2" key="1">
    <citation type="submission" date="2015-02" db="EMBL/GenBank/DDBJ databases">
        <title>Draft genome of a novel marine cyanobacterium (Chroococcales) isolated from South Atlantic Ocean.</title>
        <authorList>
            <person name="Rigonato J."/>
            <person name="Alvarenga D.O."/>
            <person name="Branco L.H."/>
            <person name="Varani A.M."/>
            <person name="Brandini F.P."/>
            <person name="Fiore M.F."/>
        </authorList>
    </citation>
    <scope>NUCLEOTIDE SEQUENCE [LARGE SCALE GENOMIC DNA]</scope>
    <source>
        <strain evidence="1 2">CENA595</strain>
    </source>
</reference>
<organism evidence="1 2">
    <name type="scientific">Aliterella atlantica CENA595</name>
    <dbReference type="NCBI Taxonomy" id="1618023"/>
    <lineage>
        <taxon>Bacteria</taxon>
        <taxon>Bacillati</taxon>
        <taxon>Cyanobacteriota</taxon>
        <taxon>Cyanophyceae</taxon>
        <taxon>Chroococcidiopsidales</taxon>
        <taxon>Aliterellaceae</taxon>
        <taxon>Aliterella</taxon>
    </lineage>
</organism>
<dbReference type="EMBL" id="JYON01000010">
    <property type="protein sequence ID" value="KJH71609.1"/>
    <property type="molecule type" value="Genomic_DNA"/>
</dbReference>
<proteinExistence type="predicted"/>
<protein>
    <submittedName>
        <fullName evidence="1">Uncharacterized protein</fullName>
    </submittedName>
</protein>
<comment type="caution">
    <text evidence="1">The sequence shown here is derived from an EMBL/GenBank/DDBJ whole genome shotgun (WGS) entry which is preliminary data.</text>
</comment>
<name>A0A0D8ZSY8_9CYAN</name>